<dbReference type="InterPro" id="IPR008756">
    <property type="entry name" value="Peptidase_M56"/>
</dbReference>
<dbReference type="PANTHER" id="PTHR34978:SF3">
    <property type="entry name" value="SLR0241 PROTEIN"/>
    <property type="match status" value="1"/>
</dbReference>
<name>A0ABP9CX24_9FLAO</name>
<protein>
    <recommendedName>
        <fullName evidence="4">Peptidase M56 domain-containing protein</fullName>
    </recommendedName>
</protein>
<accession>A0ABP9CX24</accession>
<dbReference type="InterPro" id="IPR052173">
    <property type="entry name" value="Beta-lactam_resp_regulator"/>
</dbReference>
<evidence type="ECO:0000313" key="5">
    <source>
        <dbReference type="EMBL" id="GAA4818201.1"/>
    </source>
</evidence>
<keyword evidence="1 3" id="KW-0472">Membrane</keyword>
<dbReference type="Pfam" id="PF05569">
    <property type="entry name" value="Peptidase_M56"/>
    <property type="match status" value="1"/>
</dbReference>
<comment type="caution">
    <text evidence="5">The sequence shown here is derived from an EMBL/GenBank/DDBJ whole genome shotgun (WGS) entry which is preliminary data.</text>
</comment>
<dbReference type="Proteomes" id="UP001501433">
    <property type="component" value="Unassembled WGS sequence"/>
</dbReference>
<dbReference type="PROSITE" id="PS52016">
    <property type="entry name" value="TONB_DEPENDENT_REC_3"/>
    <property type="match status" value="1"/>
</dbReference>
<keyword evidence="1" id="KW-0998">Cell outer membrane</keyword>
<gene>
    <name evidence="5" type="ORF">GCM10023330_28820</name>
</gene>
<keyword evidence="3" id="KW-1133">Transmembrane helix</keyword>
<proteinExistence type="inferred from homology"/>
<dbReference type="PANTHER" id="PTHR34978">
    <property type="entry name" value="POSSIBLE SENSOR-TRANSDUCER PROTEIN BLAR"/>
    <property type="match status" value="1"/>
</dbReference>
<dbReference type="Gene3D" id="2.170.130.10">
    <property type="entry name" value="TonB-dependent receptor, plug domain"/>
    <property type="match status" value="1"/>
</dbReference>
<feature type="transmembrane region" description="Helical" evidence="3">
    <location>
        <begin position="34"/>
        <end position="54"/>
    </location>
</feature>
<feature type="region of interest" description="Disordered" evidence="2">
    <location>
        <begin position="313"/>
        <end position="335"/>
    </location>
</feature>
<dbReference type="EMBL" id="BAABJW010000005">
    <property type="protein sequence ID" value="GAA4818201.1"/>
    <property type="molecule type" value="Genomic_DNA"/>
</dbReference>
<keyword evidence="1" id="KW-0813">Transport</keyword>
<reference evidence="6" key="1">
    <citation type="journal article" date="2019" name="Int. J. Syst. Evol. Microbiol.">
        <title>The Global Catalogue of Microorganisms (GCM) 10K type strain sequencing project: providing services to taxonomists for standard genome sequencing and annotation.</title>
        <authorList>
            <consortium name="The Broad Institute Genomics Platform"/>
            <consortium name="The Broad Institute Genome Sequencing Center for Infectious Disease"/>
            <person name="Wu L."/>
            <person name="Ma J."/>
        </authorList>
    </citation>
    <scope>NUCLEOTIDE SEQUENCE [LARGE SCALE GENOMIC DNA]</scope>
    <source>
        <strain evidence="6">JCM 18325</strain>
    </source>
</reference>
<keyword evidence="1" id="KW-1134">Transmembrane beta strand</keyword>
<feature type="transmembrane region" description="Helical" evidence="3">
    <location>
        <begin position="170"/>
        <end position="189"/>
    </location>
</feature>
<comment type="subcellular location">
    <subcellularLocation>
        <location evidence="1">Cell outer membrane</location>
        <topology evidence="1">Multi-pass membrane protein</topology>
    </subcellularLocation>
</comment>
<keyword evidence="1 3" id="KW-0812">Transmembrane</keyword>
<evidence type="ECO:0000256" key="1">
    <source>
        <dbReference type="PROSITE-ProRule" id="PRU01360"/>
    </source>
</evidence>
<keyword evidence="6" id="KW-1185">Reference proteome</keyword>
<feature type="transmembrane region" description="Helical" evidence="3">
    <location>
        <begin position="6"/>
        <end position="22"/>
    </location>
</feature>
<evidence type="ECO:0000259" key="4">
    <source>
        <dbReference type="Pfam" id="PF05569"/>
    </source>
</evidence>
<dbReference type="RefSeq" id="WP_345278060.1">
    <property type="nucleotide sequence ID" value="NZ_BAABJW010000005.1"/>
</dbReference>
<organism evidence="5 6">
    <name type="scientific">Litoribaculum gwangyangense</name>
    <dbReference type="NCBI Taxonomy" id="1130722"/>
    <lineage>
        <taxon>Bacteria</taxon>
        <taxon>Pseudomonadati</taxon>
        <taxon>Bacteroidota</taxon>
        <taxon>Flavobacteriia</taxon>
        <taxon>Flavobacteriales</taxon>
        <taxon>Flavobacteriaceae</taxon>
        <taxon>Litoribaculum</taxon>
    </lineage>
</organism>
<feature type="transmembrane region" description="Helical" evidence="3">
    <location>
        <begin position="86"/>
        <end position="110"/>
    </location>
</feature>
<evidence type="ECO:0000313" key="6">
    <source>
        <dbReference type="Proteomes" id="UP001501433"/>
    </source>
</evidence>
<feature type="compositionally biased region" description="Basic and acidic residues" evidence="2">
    <location>
        <begin position="326"/>
        <end position="335"/>
    </location>
</feature>
<dbReference type="InterPro" id="IPR039426">
    <property type="entry name" value="TonB-dep_rcpt-like"/>
</dbReference>
<evidence type="ECO:0000256" key="3">
    <source>
        <dbReference type="SAM" id="Phobius"/>
    </source>
</evidence>
<comment type="similarity">
    <text evidence="1">Belongs to the TonB-dependent receptor family.</text>
</comment>
<sequence>MEYLLKVSAVVVIFYFIYKLFLQRDTFFEQNRWFLLVGLISAFLVPLFVITEYVEYTPMVIDTNAFGEVIANKTVNSFNIMDYLPLVYATGVVFFALRFLIQISSLFHLISKNKSSKKGSYIYVETNKDISPFSFFNYIVYNPNQFSETELEQIITHEKIHVKQYHSVDVLLIQITCIFLWFNPFIWLYNKDLKQNLEFLADHAAINYSHCKKAYQYTLLKTSLPTHQLALSNHFYNSLIKKRIVMLHKSKSKKINQIKFALVIPLLVLFLMSFNTKTVYVEKEIPVNELLVPEIALEVDNKPMTNNITAISQSKIEEPETPVKPSLEKQTKKASPKKDLVEAMVTKNTTDAEFDKIASMLKDHRVTIKFKSVKRNSNGEITAIKIDASSKNSNTNFNLNSDEPIKPIKISYNNEDDSLSIGNLGKAKGESYVFSKDDNVKVHKVHASGKGSKAYFISDNDEVHEIHGDSIHFVTSGNETKHIKIRRNNNVEIISDDDKEVEVIVESDAGNETEDIIIAKVKTGKAYKAKTIGKTKGDSKIIITTEDDGDPLYIIDGKVETKVKMKDLDPSDFESINVLKGNSAIEKHGEKAKNGVIEIITKKKN</sequence>
<dbReference type="CDD" id="cd07341">
    <property type="entry name" value="M56_BlaR1_MecR1_like"/>
    <property type="match status" value="1"/>
</dbReference>
<evidence type="ECO:0000256" key="2">
    <source>
        <dbReference type="SAM" id="MobiDB-lite"/>
    </source>
</evidence>
<feature type="domain" description="Peptidase M56" evidence="4">
    <location>
        <begin position="58"/>
        <end position="247"/>
    </location>
</feature>
<dbReference type="InterPro" id="IPR037066">
    <property type="entry name" value="Plug_dom_sf"/>
</dbReference>